<name>A0A2N5TAB0_9BASI</name>
<sequence>MSEITKLKDKLTKLSIPKLDESNYLLWSSHMRAYLQSKDLWKYVSGNAPTIAKKKKLEAANILISHLGKVTFDVIITIANEDKPQVIWAAIVKRFASKSINNKAKIWLKFMQYKYNGDLPKYLKDCHKMIKEILVVQLGMQDDVISMSILAKLSKDYWKVVDNIIMNESIIFFPSP</sequence>
<dbReference type="EMBL" id="PGCI01000663">
    <property type="protein sequence ID" value="PLW22454.1"/>
    <property type="molecule type" value="Genomic_DNA"/>
</dbReference>
<dbReference type="Proteomes" id="UP000235392">
    <property type="component" value="Unassembled WGS sequence"/>
</dbReference>
<comment type="caution">
    <text evidence="1">The sequence shown here is derived from an EMBL/GenBank/DDBJ whole genome shotgun (WGS) entry which is preliminary data.</text>
</comment>
<evidence type="ECO:0000313" key="2">
    <source>
        <dbReference type="Proteomes" id="UP000235392"/>
    </source>
</evidence>
<reference evidence="1 2" key="1">
    <citation type="submission" date="2017-11" db="EMBL/GenBank/DDBJ databases">
        <title>De novo assembly and phasing of dikaryotic genomes from two isolates of Puccinia coronata f. sp. avenae, the causal agent of oat crown rust.</title>
        <authorList>
            <person name="Miller M.E."/>
            <person name="Zhang Y."/>
            <person name="Omidvar V."/>
            <person name="Sperschneider J."/>
            <person name="Schwessinger B."/>
            <person name="Raley C."/>
            <person name="Palmer J.M."/>
            <person name="Garnica D."/>
            <person name="Upadhyaya N."/>
            <person name="Rathjen J."/>
            <person name="Taylor J.M."/>
            <person name="Park R.F."/>
            <person name="Dodds P.N."/>
            <person name="Hirsch C.D."/>
            <person name="Kianian S.F."/>
            <person name="Figueroa M."/>
        </authorList>
    </citation>
    <scope>NUCLEOTIDE SEQUENCE [LARGE SCALE GENOMIC DNA]</scope>
    <source>
        <strain evidence="1">12SD80</strain>
    </source>
</reference>
<dbReference type="Pfam" id="PF14223">
    <property type="entry name" value="Retrotran_gag_2"/>
    <property type="match status" value="1"/>
</dbReference>
<protein>
    <submittedName>
        <fullName evidence="1">Uncharacterized protein</fullName>
    </submittedName>
</protein>
<accession>A0A2N5TAB0</accession>
<evidence type="ECO:0000313" key="1">
    <source>
        <dbReference type="EMBL" id="PLW22454.1"/>
    </source>
</evidence>
<proteinExistence type="predicted"/>
<gene>
    <name evidence="1" type="ORF">PCASD_11632</name>
</gene>
<dbReference type="AlphaFoldDB" id="A0A2N5TAB0"/>
<organism evidence="1 2">
    <name type="scientific">Puccinia coronata f. sp. avenae</name>
    <dbReference type="NCBI Taxonomy" id="200324"/>
    <lineage>
        <taxon>Eukaryota</taxon>
        <taxon>Fungi</taxon>
        <taxon>Dikarya</taxon>
        <taxon>Basidiomycota</taxon>
        <taxon>Pucciniomycotina</taxon>
        <taxon>Pucciniomycetes</taxon>
        <taxon>Pucciniales</taxon>
        <taxon>Pucciniaceae</taxon>
        <taxon>Puccinia</taxon>
    </lineage>
</organism>